<gene>
    <name evidence="7" type="ORF">OSTLU_92169</name>
</gene>
<dbReference type="STRING" id="436017.A4RRI1"/>
<dbReference type="PANTHER" id="PTHR12585:SF69">
    <property type="entry name" value="FI11703P"/>
    <property type="match status" value="1"/>
</dbReference>
<proteinExistence type="inferred from homology"/>
<sequence length="551" mass="62300">LAALLMRGVVAVYARKVRFLYEDCMKTLSRLNALSRAQRQDRNLLPEKPEGGRDARATMTMAYDGDILARPEFEHMHVSQAYDSQAFHMVASEQLEDAFDVAGGAAGDRFTVRDDDRINLLELQMPVDEDQARMDEQYEYEFAMRGDDGRRISIQEEDEEYMDYQIARADDTLEEALPLAVEDEEPLEQEPIGTQLKRMREREAEAERMMALPEPKAKKRRTAAMARTRVFVFDNQTHLGSDVFRAWLSSTRDIVQQRPDEDTAEAVIEGKEAERDFFFHSEAFKVNPSICARSALELFVVNPNARFAFEQFIGEEPVMYESDEERDHYHDVMYDEHGNVRSTEKMRAVLSAKKSTPGSGFTTGFFNREKITPSTFHKSGRSSGLGLDSGSKLADMFIPEDPDEDLAIPDNYDHILGSEIDFGEQPRAGSHRRRTTTTTPSQQPSLLETDDQGTFAHATPREIGKASLNLLQFLSRAVFTAEKPDTEMESVSVTDLCVRNHLSRAKAARLFYQTLVLVAADYLTAYQDASEPFGEITLVPGPRFEFNAGAA</sequence>
<evidence type="ECO:0000259" key="6">
    <source>
        <dbReference type="Pfam" id="PF04825"/>
    </source>
</evidence>
<name>A4RRI1_OSTLU</name>
<evidence type="ECO:0000256" key="2">
    <source>
        <dbReference type="ARBA" id="ARBA00009870"/>
    </source>
</evidence>
<evidence type="ECO:0000313" key="7">
    <source>
        <dbReference type="EMBL" id="ABO94198.1"/>
    </source>
</evidence>
<evidence type="ECO:0008006" key="9">
    <source>
        <dbReference type="Google" id="ProtNLM"/>
    </source>
</evidence>
<dbReference type="HOGENOM" id="CLU_494678_0_0_1"/>
<dbReference type="RefSeq" id="XP_001415906.1">
    <property type="nucleotide sequence ID" value="XM_001415869.1"/>
</dbReference>
<evidence type="ECO:0000256" key="1">
    <source>
        <dbReference type="ARBA" id="ARBA00004123"/>
    </source>
</evidence>
<dbReference type="EMBL" id="CP000581">
    <property type="protein sequence ID" value="ABO94198.1"/>
    <property type="molecule type" value="Genomic_DNA"/>
</dbReference>
<dbReference type="GO" id="GO:1990414">
    <property type="term" value="P:replication-born double-strand break repair via sister chromatid exchange"/>
    <property type="evidence" value="ECO:0007669"/>
    <property type="project" value="TreeGrafter"/>
</dbReference>
<dbReference type="OrthoDB" id="10071381at2759"/>
<feature type="domain" description="Rad21/Rec8-like protein N-terminal" evidence="6">
    <location>
        <begin position="3"/>
        <end position="39"/>
    </location>
</feature>
<feature type="non-terminal residue" evidence="7">
    <location>
        <position position="1"/>
    </location>
</feature>
<dbReference type="GeneID" id="4999760"/>
<dbReference type="Pfam" id="PF04824">
    <property type="entry name" value="Rad21_Rec8"/>
    <property type="match status" value="1"/>
</dbReference>
<dbReference type="InterPro" id="IPR006909">
    <property type="entry name" value="Rad21/Rec8_C_eu"/>
</dbReference>
<dbReference type="InterPro" id="IPR036390">
    <property type="entry name" value="WH_DNA-bd_sf"/>
</dbReference>
<dbReference type="Pfam" id="PF04825">
    <property type="entry name" value="Rad21_Rec8_N"/>
    <property type="match status" value="1"/>
</dbReference>
<dbReference type="InterPro" id="IPR006910">
    <property type="entry name" value="Rad21_Rec8_N"/>
</dbReference>
<dbReference type="KEGG" id="olu:OSTLU_92169"/>
<keyword evidence="8" id="KW-1185">Reference proteome</keyword>
<dbReference type="GO" id="GO:0005634">
    <property type="term" value="C:nucleus"/>
    <property type="evidence" value="ECO:0007669"/>
    <property type="project" value="UniProtKB-SubCell"/>
</dbReference>
<accession>A4RRI1</accession>
<dbReference type="OMA" id="YLTAYQD"/>
<dbReference type="Gene3D" id="1.10.10.580">
    <property type="entry name" value="Structural maintenance of chromosome 1. Chain E"/>
    <property type="match status" value="1"/>
</dbReference>
<dbReference type="GO" id="GO:0007062">
    <property type="term" value="P:sister chromatid cohesion"/>
    <property type="evidence" value="ECO:0007669"/>
    <property type="project" value="InterPro"/>
</dbReference>
<dbReference type="InterPro" id="IPR023093">
    <property type="entry name" value="ScpA-like_C"/>
</dbReference>
<feature type="region of interest" description="Disordered" evidence="4">
    <location>
        <begin position="419"/>
        <end position="448"/>
    </location>
</feature>
<dbReference type="PANTHER" id="PTHR12585">
    <property type="entry name" value="SCC1 / RAD21 FAMILY MEMBER"/>
    <property type="match status" value="1"/>
</dbReference>
<dbReference type="GO" id="GO:0008278">
    <property type="term" value="C:cohesin complex"/>
    <property type="evidence" value="ECO:0007669"/>
    <property type="project" value="InterPro"/>
</dbReference>
<protein>
    <recommendedName>
        <fullName evidence="9">Rad21/Rec8-like protein N-terminal domain-containing protein</fullName>
    </recommendedName>
</protein>
<dbReference type="SUPFAM" id="SSF46785">
    <property type="entry name" value="Winged helix' DNA-binding domain"/>
    <property type="match status" value="1"/>
</dbReference>
<evidence type="ECO:0000313" key="8">
    <source>
        <dbReference type="Proteomes" id="UP000001568"/>
    </source>
</evidence>
<dbReference type="Proteomes" id="UP000001568">
    <property type="component" value="Chromosome 1"/>
</dbReference>
<feature type="domain" description="Rad21/Rec8-like protein C-terminal eukaryotic" evidence="5">
    <location>
        <begin position="488"/>
        <end position="544"/>
    </location>
</feature>
<evidence type="ECO:0000259" key="5">
    <source>
        <dbReference type="Pfam" id="PF04824"/>
    </source>
</evidence>
<comment type="subcellular location">
    <subcellularLocation>
        <location evidence="1">Nucleus</location>
    </subcellularLocation>
</comment>
<dbReference type="GO" id="GO:0003682">
    <property type="term" value="F:chromatin binding"/>
    <property type="evidence" value="ECO:0007669"/>
    <property type="project" value="TreeGrafter"/>
</dbReference>
<reference evidence="7 8" key="1">
    <citation type="journal article" date="2007" name="Proc. Natl. Acad. Sci. U.S.A.">
        <title>The tiny eukaryote Ostreococcus provides genomic insights into the paradox of plankton speciation.</title>
        <authorList>
            <person name="Palenik B."/>
            <person name="Grimwood J."/>
            <person name="Aerts A."/>
            <person name="Rouze P."/>
            <person name="Salamov A."/>
            <person name="Putnam N."/>
            <person name="Dupont C."/>
            <person name="Jorgensen R."/>
            <person name="Derelle E."/>
            <person name="Rombauts S."/>
            <person name="Zhou K."/>
            <person name="Otillar R."/>
            <person name="Merchant S.S."/>
            <person name="Podell S."/>
            <person name="Gaasterland T."/>
            <person name="Napoli C."/>
            <person name="Gendler K."/>
            <person name="Manuell A."/>
            <person name="Tai V."/>
            <person name="Vallon O."/>
            <person name="Piganeau G."/>
            <person name="Jancek S."/>
            <person name="Heijde M."/>
            <person name="Jabbari K."/>
            <person name="Bowler C."/>
            <person name="Lohr M."/>
            <person name="Robbens S."/>
            <person name="Werner G."/>
            <person name="Dubchak I."/>
            <person name="Pazour G.J."/>
            <person name="Ren Q."/>
            <person name="Paulsen I."/>
            <person name="Delwiche C."/>
            <person name="Schmutz J."/>
            <person name="Rokhsar D."/>
            <person name="Van de Peer Y."/>
            <person name="Moreau H."/>
            <person name="Grigoriev I.V."/>
        </authorList>
    </citation>
    <scope>NUCLEOTIDE SEQUENCE [LARGE SCALE GENOMIC DNA]</scope>
    <source>
        <strain evidence="7 8">CCE9901</strain>
    </source>
</reference>
<comment type="similarity">
    <text evidence="2">Belongs to the rad21 family.</text>
</comment>
<organism evidence="7 8">
    <name type="scientific">Ostreococcus lucimarinus (strain CCE9901)</name>
    <dbReference type="NCBI Taxonomy" id="436017"/>
    <lineage>
        <taxon>Eukaryota</taxon>
        <taxon>Viridiplantae</taxon>
        <taxon>Chlorophyta</taxon>
        <taxon>Mamiellophyceae</taxon>
        <taxon>Mamiellales</taxon>
        <taxon>Bathycoccaceae</taxon>
        <taxon>Ostreococcus</taxon>
    </lineage>
</organism>
<dbReference type="InterPro" id="IPR039781">
    <property type="entry name" value="Rad21/Rec8-like"/>
</dbReference>
<evidence type="ECO:0000256" key="3">
    <source>
        <dbReference type="ARBA" id="ARBA00023242"/>
    </source>
</evidence>
<evidence type="ECO:0000256" key="4">
    <source>
        <dbReference type="SAM" id="MobiDB-lite"/>
    </source>
</evidence>
<keyword evidence="3" id="KW-0539">Nucleus</keyword>
<dbReference type="AlphaFoldDB" id="A4RRI1"/>